<organism evidence="7 8">
    <name type="scientific">Mycobacterium gordonae</name>
    <dbReference type="NCBI Taxonomy" id="1778"/>
    <lineage>
        <taxon>Bacteria</taxon>
        <taxon>Bacillati</taxon>
        <taxon>Actinomycetota</taxon>
        <taxon>Actinomycetes</taxon>
        <taxon>Mycobacteriales</taxon>
        <taxon>Mycobacteriaceae</taxon>
        <taxon>Mycobacterium</taxon>
    </lineage>
</organism>
<dbReference type="Proteomes" id="UP000093757">
    <property type="component" value="Unassembled WGS sequence"/>
</dbReference>
<sequence length="128" mass="15266">MSKQRRRDTQAELLVRKLLHARGVRYRIDARPEPDLRCKADIVWKSLRLVIFIDGCFWHGCPMHATRPKANGEWWAQKLDANIRRDRRTDAELTERGWTVMRFWEHEEPTVVADSICARLEQLRQSKN</sequence>
<proteinExistence type="inferred from homology"/>
<dbReference type="InterPro" id="IPR004603">
    <property type="entry name" value="DNA_mismatch_endonuc_vsr"/>
</dbReference>
<dbReference type="CDD" id="cd00221">
    <property type="entry name" value="Vsr"/>
    <property type="match status" value="1"/>
</dbReference>
<dbReference type="Pfam" id="PF03852">
    <property type="entry name" value="Vsr"/>
    <property type="match status" value="1"/>
</dbReference>
<evidence type="ECO:0000256" key="5">
    <source>
        <dbReference type="ARBA" id="ARBA00023204"/>
    </source>
</evidence>
<keyword evidence="1" id="KW-0540">Nuclease</keyword>
<keyword evidence="5" id="KW-0234">DNA repair</keyword>
<protein>
    <recommendedName>
        <fullName evidence="9">Very short patch repair endonuclease</fullName>
    </recommendedName>
</protein>
<evidence type="ECO:0000256" key="3">
    <source>
        <dbReference type="ARBA" id="ARBA00022763"/>
    </source>
</evidence>
<evidence type="ECO:0000256" key="2">
    <source>
        <dbReference type="ARBA" id="ARBA00022759"/>
    </source>
</evidence>
<evidence type="ECO:0000256" key="1">
    <source>
        <dbReference type="ARBA" id="ARBA00022722"/>
    </source>
</evidence>
<gene>
    <name evidence="7" type="ORF">A9W98_19015</name>
</gene>
<dbReference type="InterPro" id="IPR011335">
    <property type="entry name" value="Restrct_endonuc-II-like"/>
</dbReference>
<comment type="similarity">
    <text evidence="6">Belongs to the Vsr family.</text>
</comment>
<reference evidence="7 8" key="1">
    <citation type="submission" date="2016-06" db="EMBL/GenBank/DDBJ databases">
        <authorList>
            <person name="Kjaerup R.B."/>
            <person name="Dalgaard T.S."/>
            <person name="Juul-Madsen H.R."/>
        </authorList>
    </citation>
    <scope>NUCLEOTIDE SEQUENCE [LARGE SCALE GENOMIC DNA]</scope>
    <source>
        <strain evidence="7 8">1245752.6</strain>
    </source>
</reference>
<accession>A0A1A6BGZ9</accession>
<dbReference type="EMBL" id="MAEM01000260">
    <property type="protein sequence ID" value="OBS01627.1"/>
    <property type="molecule type" value="Genomic_DNA"/>
</dbReference>
<evidence type="ECO:0000313" key="8">
    <source>
        <dbReference type="Proteomes" id="UP000093757"/>
    </source>
</evidence>
<evidence type="ECO:0008006" key="9">
    <source>
        <dbReference type="Google" id="ProtNLM"/>
    </source>
</evidence>
<dbReference type="AlphaFoldDB" id="A0A1A6BGZ9"/>
<dbReference type="Gene3D" id="3.40.960.10">
    <property type="entry name" value="VSR Endonuclease"/>
    <property type="match status" value="1"/>
</dbReference>
<evidence type="ECO:0000313" key="7">
    <source>
        <dbReference type="EMBL" id="OBS01627.1"/>
    </source>
</evidence>
<evidence type="ECO:0000256" key="4">
    <source>
        <dbReference type="ARBA" id="ARBA00022801"/>
    </source>
</evidence>
<dbReference type="NCBIfam" id="TIGR00632">
    <property type="entry name" value="vsr"/>
    <property type="match status" value="1"/>
</dbReference>
<name>A0A1A6BGZ9_MYCGO</name>
<comment type="caution">
    <text evidence="7">The sequence shown here is derived from an EMBL/GenBank/DDBJ whole genome shotgun (WGS) entry which is preliminary data.</text>
</comment>
<keyword evidence="4" id="KW-0378">Hydrolase</keyword>
<dbReference type="GO" id="GO:0004519">
    <property type="term" value="F:endonuclease activity"/>
    <property type="evidence" value="ECO:0007669"/>
    <property type="project" value="UniProtKB-KW"/>
</dbReference>
<keyword evidence="2" id="KW-0255">Endonuclease</keyword>
<dbReference type="GO" id="GO:0006298">
    <property type="term" value="P:mismatch repair"/>
    <property type="evidence" value="ECO:0007669"/>
    <property type="project" value="InterPro"/>
</dbReference>
<dbReference type="GO" id="GO:0016787">
    <property type="term" value="F:hydrolase activity"/>
    <property type="evidence" value="ECO:0007669"/>
    <property type="project" value="UniProtKB-KW"/>
</dbReference>
<evidence type="ECO:0000256" key="6">
    <source>
        <dbReference type="ARBA" id="ARBA00029466"/>
    </source>
</evidence>
<dbReference type="SUPFAM" id="SSF52980">
    <property type="entry name" value="Restriction endonuclease-like"/>
    <property type="match status" value="1"/>
</dbReference>
<keyword evidence="3" id="KW-0227">DNA damage</keyword>